<gene>
    <name evidence="2" type="ORF">CCMA1212_000609</name>
</gene>
<feature type="compositionally biased region" description="Basic and acidic residues" evidence="1">
    <location>
        <begin position="90"/>
        <end position="99"/>
    </location>
</feature>
<name>A0ABY2HIS2_9HYPO</name>
<reference evidence="2 3" key="1">
    <citation type="submission" date="2018-01" db="EMBL/GenBank/DDBJ databases">
        <title>Genome characterization of the sugarcane-associated fungus Trichoderma ghanense CCMA-1212 and their application in lignocelulose bioconversion.</title>
        <authorList>
            <person name="Steindorff A.S."/>
            <person name="Mendes T.D."/>
            <person name="Vilela E.S.D."/>
            <person name="Rodrigues D.S."/>
            <person name="Formighieri E.F."/>
            <person name="Melo I.S."/>
            <person name="Favaro L.C.L."/>
        </authorList>
    </citation>
    <scope>NUCLEOTIDE SEQUENCE [LARGE SCALE GENOMIC DNA]</scope>
    <source>
        <strain evidence="2 3">CCMA-1212</strain>
    </source>
</reference>
<comment type="caution">
    <text evidence="2">The sequence shown here is derived from an EMBL/GenBank/DDBJ whole genome shotgun (WGS) entry which is preliminary data.</text>
</comment>
<proteinExistence type="predicted"/>
<dbReference type="Proteomes" id="UP001642720">
    <property type="component" value="Unassembled WGS sequence"/>
</dbReference>
<dbReference type="GeneID" id="300572520"/>
<keyword evidence="3" id="KW-1185">Reference proteome</keyword>
<feature type="compositionally biased region" description="Polar residues" evidence="1">
    <location>
        <begin position="102"/>
        <end position="111"/>
    </location>
</feature>
<protein>
    <submittedName>
        <fullName evidence="2">Uncharacterized protein</fullName>
    </submittedName>
</protein>
<dbReference type="EMBL" id="PPTA01000001">
    <property type="protein sequence ID" value="TFB06748.1"/>
    <property type="molecule type" value="Genomic_DNA"/>
</dbReference>
<organism evidence="2 3">
    <name type="scientific">Trichoderma ghanense</name>
    <dbReference type="NCBI Taxonomy" id="65468"/>
    <lineage>
        <taxon>Eukaryota</taxon>
        <taxon>Fungi</taxon>
        <taxon>Dikarya</taxon>
        <taxon>Ascomycota</taxon>
        <taxon>Pezizomycotina</taxon>
        <taxon>Sordariomycetes</taxon>
        <taxon>Hypocreomycetidae</taxon>
        <taxon>Hypocreales</taxon>
        <taxon>Hypocreaceae</taxon>
        <taxon>Trichoderma</taxon>
    </lineage>
</organism>
<evidence type="ECO:0000256" key="1">
    <source>
        <dbReference type="SAM" id="MobiDB-lite"/>
    </source>
</evidence>
<accession>A0ABY2HIS2</accession>
<feature type="region of interest" description="Disordered" evidence="1">
    <location>
        <begin position="88"/>
        <end position="111"/>
    </location>
</feature>
<evidence type="ECO:0000313" key="2">
    <source>
        <dbReference type="EMBL" id="TFB06748.1"/>
    </source>
</evidence>
<evidence type="ECO:0000313" key="3">
    <source>
        <dbReference type="Proteomes" id="UP001642720"/>
    </source>
</evidence>
<dbReference type="RefSeq" id="XP_073562949.1">
    <property type="nucleotide sequence ID" value="XM_073698070.1"/>
</dbReference>
<sequence>MKSKGFDQIPLFRTMSRPPSISDPPTPPPSLKVLVDHRFPDLIPLRIGLDERGARSHLHEPEIIDVLGRRSSQHHHFLGQLYDNAVVPSHPKDGREIDPQRASPTPVVNLN</sequence>
<feature type="region of interest" description="Disordered" evidence="1">
    <location>
        <begin position="1"/>
        <end position="29"/>
    </location>
</feature>